<proteinExistence type="predicted"/>
<evidence type="ECO:0000313" key="4">
    <source>
        <dbReference type="Proteomes" id="UP000523955"/>
    </source>
</evidence>
<protein>
    <recommendedName>
        <fullName evidence="5">Lipoprotein</fullName>
    </recommendedName>
</protein>
<reference evidence="3 4" key="1">
    <citation type="submission" date="2020-08" db="EMBL/GenBank/DDBJ databases">
        <authorList>
            <person name="Seo M.-J."/>
        </authorList>
    </citation>
    <scope>NUCLEOTIDE SEQUENCE [LARGE SCALE GENOMIC DNA]</scope>
    <source>
        <strain evidence="3 4">KIGAM211</strain>
    </source>
</reference>
<evidence type="ECO:0000256" key="1">
    <source>
        <dbReference type="SAM" id="MobiDB-lite"/>
    </source>
</evidence>
<feature type="signal peptide" evidence="2">
    <location>
        <begin position="1"/>
        <end position="18"/>
    </location>
</feature>
<evidence type="ECO:0000256" key="2">
    <source>
        <dbReference type="SAM" id="SignalP"/>
    </source>
</evidence>
<organism evidence="3 4">
    <name type="scientific">Nocardioides luti</name>
    <dbReference type="NCBI Taxonomy" id="2761101"/>
    <lineage>
        <taxon>Bacteria</taxon>
        <taxon>Bacillati</taxon>
        <taxon>Actinomycetota</taxon>
        <taxon>Actinomycetes</taxon>
        <taxon>Propionibacteriales</taxon>
        <taxon>Nocardioidaceae</taxon>
        <taxon>Nocardioides</taxon>
    </lineage>
</organism>
<dbReference type="EMBL" id="JACKXE010000001">
    <property type="protein sequence ID" value="MBB6627854.1"/>
    <property type="molecule type" value="Genomic_DNA"/>
</dbReference>
<feature type="region of interest" description="Disordered" evidence="1">
    <location>
        <begin position="105"/>
        <end position="130"/>
    </location>
</feature>
<dbReference type="RefSeq" id="WP_185252968.1">
    <property type="nucleotide sequence ID" value="NZ_JACKXE010000001.1"/>
</dbReference>
<evidence type="ECO:0008006" key="5">
    <source>
        <dbReference type="Google" id="ProtNLM"/>
    </source>
</evidence>
<sequence>MKLTLLAATLALVAGTTAGCGGGAPEDASVKDFCANFAAIEKDFTQLGEDAKDADIVKALKKAGDKIEETGTPKGISEDARKGFELTIKLIKDLPDDASEEEITKLTDDLSKDEKAQEKAFNDYQTKTCS</sequence>
<comment type="caution">
    <text evidence="3">The sequence shown here is derived from an EMBL/GenBank/DDBJ whole genome shotgun (WGS) entry which is preliminary data.</text>
</comment>
<accession>A0A7X0VAK5</accession>
<keyword evidence="2" id="KW-0732">Signal</keyword>
<name>A0A7X0VAK5_9ACTN</name>
<dbReference type="Proteomes" id="UP000523955">
    <property type="component" value="Unassembled WGS sequence"/>
</dbReference>
<gene>
    <name evidence="3" type="ORF">H5V45_11050</name>
</gene>
<evidence type="ECO:0000313" key="3">
    <source>
        <dbReference type="EMBL" id="MBB6627854.1"/>
    </source>
</evidence>
<feature type="chain" id="PRO_5038400897" description="Lipoprotein" evidence="2">
    <location>
        <begin position="19"/>
        <end position="130"/>
    </location>
</feature>
<dbReference type="PROSITE" id="PS51257">
    <property type="entry name" value="PROKAR_LIPOPROTEIN"/>
    <property type="match status" value="1"/>
</dbReference>
<dbReference type="AlphaFoldDB" id="A0A7X0VAK5"/>
<feature type="compositionally biased region" description="Basic and acidic residues" evidence="1">
    <location>
        <begin position="105"/>
        <end position="121"/>
    </location>
</feature>
<keyword evidence="4" id="KW-1185">Reference proteome</keyword>